<comment type="subcellular location">
    <subcellularLocation>
        <location evidence="1">Cell membrane</location>
        <topology evidence="1">Multi-pass membrane protein</topology>
    </subcellularLocation>
</comment>
<evidence type="ECO:0000256" key="4">
    <source>
        <dbReference type="ARBA" id="ARBA00022692"/>
    </source>
</evidence>
<evidence type="ECO:0000256" key="5">
    <source>
        <dbReference type="ARBA" id="ARBA00022989"/>
    </source>
</evidence>
<name>A0A381Y4Y4_9ZZZZ</name>
<accession>A0A381Y4Y4</accession>
<dbReference type="GO" id="GO:0019646">
    <property type="term" value="P:aerobic electron transport chain"/>
    <property type="evidence" value="ECO:0007669"/>
    <property type="project" value="InterPro"/>
</dbReference>
<evidence type="ECO:0000256" key="3">
    <source>
        <dbReference type="ARBA" id="ARBA00022475"/>
    </source>
</evidence>
<evidence type="ECO:0000313" key="9">
    <source>
        <dbReference type="EMBL" id="SVA71722.1"/>
    </source>
</evidence>
<feature type="transmembrane region" description="Helical" evidence="7">
    <location>
        <begin position="86"/>
        <end position="107"/>
    </location>
</feature>
<feature type="transmembrane region" description="Helical" evidence="7">
    <location>
        <begin position="53"/>
        <end position="74"/>
    </location>
</feature>
<dbReference type="AlphaFoldDB" id="A0A381Y4Y4"/>
<evidence type="ECO:0000259" key="8">
    <source>
        <dbReference type="PROSITE" id="PS50253"/>
    </source>
</evidence>
<gene>
    <name evidence="9" type="ORF">METZ01_LOCUS124576</name>
</gene>
<feature type="transmembrane region" description="Helical" evidence="7">
    <location>
        <begin position="162"/>
        <end position="182"/>
    </location>
</feature>
<dbReference type="PANTHER" id="PTHR11403">
    <property type="entry name" value="CYTOCHROME C OXIDASE SUBUNIT III"/>
    <property type="match status" value="1"/>
</dbReference>
<dbReference type="Pfam" id="PF00510">
    <property type="entry name" value="COX3"/>
    <property type="match status" value="1"/>
</dbReference>
<keyword evidence="6 7" id="KW-0472">Membrane</keyword>
<feature type="domain" description="Heme-copper oxidase subunit III family profile" evidence="8">
    <location>
        <begin position="16"/>
        <end position="183"/>
    </location>
</feature>
<dbReference type="InterPro" id="IPR000298">
    <property type="entry name" value="Cyt_c_oxidase-like_su3"/>
</dbReference>
<protein>
    <recommendedName>
        <fullName evidence="8">Heme-copper oxidase subunit III family profile domain-containing protein</fullName>
    </recommendedName>
</protein>
<dbReference type="Gene3D" id="1.20.120.80">
    <property type="entry name" value="Cytochrome c oxidase, subunit III, four-helix bundle"/>
    <property type="match status" value="1"/>
</dbReference>
<proteinExistence type="inferred from homology"/>
<dbReference type="EMBL" id="UINC01017335">
    <property type="protein sequence ID" value="SVA71722.1"/>
    <property type="molecule type" value="Genomic_DNA"/>
</dbReference>
<reference evidence="9" key="1">
    <citation type="submission" date="2018-05" db="EMBL/GenBank/DDBJ databases">
        <authorList>
            <person name="Lanie J.A."/>
            <person name="Ng W.-L."/>
            <person name="Kazmierczak K.M."/>
            <person name="Andrzejewski T.M."/>
            <person name="Davidsen T.M."/>
            <person name="Wayne K.J."/>
            <person name="Tettelin H."/>
            <person name="Glass J.I."/>
            <person name="Rusch D."/>
            <person name="Podicherti R."/>
            <person name="Tsui H.-C.T."/>
            <person name="Winkler M.E."/>
        </authorList>
    </citation>
    <scope>NUCLEOTIDE SEQUENCE</scope>
</reference>
<feature type="transmembrane region" description="Helical" evidence="7">
    <location>
        <begin position="16"/>
        <end position="41"/>
    </location>
</feature>
<evidence type="ECO:0000256" key="1">
    <source>
        <dbReference type="ARBA" id="ARBA00004651"/>
    </source>
</evidence>
<keyword evidence="3" id="KW-1003">Cell membrane</keyword>
<dbReference type="InterPro" id="IPR024791">
    <property type="entry name" value="Cyt_c/ubiquinol_Oxase_su3"/>
</dbReference>
<organism evidence="9">
    <name type="scientific">marine metagenome</name>
    <dbReference type="NCBI Taxonomy" id="408172"/>
    <lineage>
        <taxon>unclassified sequences</taxon>
        <taxon>metagenomes</taxon>
        <taxon>ecological metagenomes</taxon>
    </lineage>
</organism>
<dbReference type="PANTHER" id="PTHR11403:SF2">
    <property type="entry name" value="CYTOCHROME BO(3) UBIQUINOL OXIDASE SUBUNIT 3"/>
    <property type="match status" value="1"/>
</dbReference>
<dbReference type="PROSITE" id="PS50253">
    <property type="entry name" value="COX3"/>
    <property type="match status" value="1"/>
</dbReference>
<dbReference type="GO" id="GO:0004129">
    <property type="term" value="F:cytochrome-c oxidase activity"/>
    <property type="evidence" value="ECO:0007669"/>
    <property type="project" value="InterPro"/>
</dbReference>
<keyword evidence="4 7" id="KW-0812">Transmembrane</keyword>
<evidence type="ECO:0000256" key="7">
    <source>
        <dbReference type="SAM" id="Phobius"/>
    </source>
</evidence>
<dbReference type="InterPro" id="IPR013833">
    <property type="entry name" value="Cyt_c_oxidase_su3_a-hlx"/>
</dbReference>
<dbReference type="InterPro" id="IPR035973">
    <property type="entry name" value="Cyt_c_oxidase_su3-like_sf"/>
</dbReference>
<dbReference type="GO" id="GO:0005886">
    <property type="term" value="C:plasma membrane"/>
    <property type="evidence" value="ECO:0007669"/>
    <property type="project" value="UniProtKB-SubCell"/>
</dbReference>
<feature type="transmembrane region" description="Helical" evidence="7">
    <location>
        <begin position="127"/>
        <end position="150"/>
    </location>
</feature>
<evidence type="ECO:0000256" key="6">
    <source>
        <dbReference type="ARBA" id="ARBA00023136"/>
    </source>
</evidence>
<comment type="similarity">
    <text evidence="2">Belongs to the cytochrome c oxidase subunit 3 family.</text>
</comment>
<dbReference type="SUPFAM" id="SSF81452">
    <property type="entry name" value="Cytochrome c oxidase subunit III-like"/>
    <property type="match status" value="1"/>
</dbReference>
<evidence type="ECO:0000256" key="2">
    <source>
        <dbReference type="ARBA" id="ARBA00010581"/>
    </source>
</evidence>
<sequence length="183" mass="20923">MPDFILQNRDRDLSTIGLLITMASIIMLFSTLISSFFVLKIRLMKPIMFPGNITLIGYVNTAILIGSSITFFISEKKYQTNKPYSFDLWLLFTIMGGMVFLLGQLLLWSELTTMGIPFTFGQLSDMFYVISGAHGLHILVGLGLLIWIQLSKHNHYSRIHHVGIFWHFLGIIWTLLFASFILL</sequence>
<keyword evidence="5 7" id="KW-1133">Transmembrane helix</keyword>